<organism evidence="10 11">
    <name type="scientific">Lasius niger</name>
    <name type="common">Black garden ant</name>
    <dbReference type="NCBI Taxonomy" id="67767"/>
    <lineage>
        <taxon>Eukaryota</taxon>
        <taxon>Metazoa</taxon>
        <taxon>Ecdysozoa</taxon>
        <taxon>Arthropoda</taxon>
        <taxon>Hexapoda</taxon>
        <taxon>Insecta</taxon>
        <taxon>Pterygota</taxon>
        <taxon>Neoptera</taxon>
        <taxon>Endopterygota</taxon>
        <taxon>Hymenoptera</taxon>
        <taxon>Apocrita</taxon>
        <taxon>Aculeata</taxon>
        <taxon>Formicoidea</taxon>
        <taxon>Formicidae</taxon>
        <taxon>Formicinae</taxon>
        <taxon>Lasius</taxon>
        <taxon>Lasius</taxon>
    </lineage>
</organism>
<protein>
    <recommendedName>
        <fullName evidence="7">Small ribosomal subunit protein uS15m</fullName>
    </recommendedName>
    <alternativeName>
        <fullName evidence="8">28S ribosomal protein S15, mitochondrial</fullName>
    </alternativeName>
</protein>
<comment type="caution">
    <text evidence="10">The sequence shown here is derived from an EMBL/GenBank/DDBJ whole genome shotgun (WGS) entry which is preliminary data.</text>
</comment>
<proteinExistence type="inferred from homology"/>
<dbReference type="InterPro" id="IPR009068">
    <property type="entry name" value="uS15_NS1_RNA-bd_sf"/>
</dbReference>
<dbReference type="EMBL" id="LBMM01006112">
    <property type="protein sequence ID" value="KMQ90921.1"/>
    <property type="molecule type" value="Genomic_DNA"/>
</dbReference>
<keyword evidence="5" id="KW-0496">Mitochondrion</keyword>
<accession>A0A0J7KL12</accession>
<evidence type="ECO:0000256" key="2">
    <source>
        <dbReference type="ARBA" id="ARBA00008434"/>
    </source>
</evidence>
<evidence type="ECO:0000256" key="9">
    <source>
        <dbReference type="RuleBase" id="RU003919"/>
    </source>
</evidence>
<sequence>MNIIINNCKQTISNLLRNANNLSRRYATTVADYKITWTRPEEVSHLSPERTGDKGLKIDVNSTDLSRKYAESPEMKDASDIVKKMFSLEFQHRKVTTNNKRKKIVELVKRHEFDKSSPEVRIAAYTSQIHDLQEFLKEYPRDSKAKVSMKEAIDKRRKWLKHMRTWDYRRFEWILEKLNLIYKPLPTPPNRVTRKDSLRRLTEKHCDKLVQDKLNAYKKELTMLQKHFYIEKAEKLAFIREEELACGLQPSVSEEDVAYAKEKAKEYQT</sequence>
<evidence type="ECO:0000256" key="1">
    <source>
        <dbReference type="ARBA" id="ARBA00004173"/>
    </source>
</evidence>
<dbReference type="GO" id="GO:0005763">
    <property type="term" value="C:mitochondrial small ribosomal subunit"/>
    <property type="evidence" value="ECO:0007669"/>
    <property type="project" value="TreeGrafter"/>
</dbReference>
<keyword evidence="4 9" id="KW-0689">Ribosomal protein</keyword>
<evidence type="ECO:0000256" key="5">
    <source>
        <dbReference type="ARBA" id="ARBA00023128"/>
    </source>
</evidence>
<keyword evidence="11" id="KW-1185">Reference proteome</keyword>
<dbReference type="AlphaFoldDB" id="A0A0J7KL12"/>
<comment type="subcellular location">
    <subcellularLocation>
        <location evidence="1">Mitochondrion</location>
    </subcellularLocation>
</comment>
<gene>
    <name evidence="10" type="ORF">RF55_9271</name>
</gene>
<dbReference type="InterPro" id="IPR052137">
    <property type="entry name" value="uS15_ribosomal"/>
</dbReference>
<dbReference type="Proteomes" id="UP000036403">
    <property type="component" value="Unassembled WGS sequence"/>
</dbReference>
<dbReference type="PANTHER" id="PTHR46685">
    <property type="entry name" value="28S RIBOSOMAL PROTEIN S15, MITOCHONDRIAL"/>
    <property type="match status" value="1"/>
</dbReference>
<dbReference type="InterPro" id="IPR000589">
    <property type="entry name" value="Ribosomal_uS15"/>
</dbReference>
<dbReference type="GO" id="GO:0003735">
    <property type="term" value="F:structural constituent of ribosome"/>
    <property type="evidence" value="ECO:0007669"/>
    <property type="project" value="InterPro"/>
</dbReference>
<evidence type="ECO:0000256" key="4">
    <source>
        <dbReference type="ARBA" id="ARBA00022980"/>
    </source>
</evidence>
<evidence type="ECO:0000313" key="10">
    <source>
        <dbReference type="EMBL" id="KMQ90921.1"/>
    </source>
</evidence>
<keyword evidence="3" id="KW-0809">Transit peptide</keyword>
<name>A0A0J7KL12_LASNI</name>
<dbReference type="STRING" id="67767.A0A0J7KL12"/>
<keyword evidence="6 9" id="KW-0687">Ribonucleoprotein</keyword>
<evidence type="ECO:0000256" key="8">
    <source>
        <dbReference type="ARBA" id="ARBA00035528"/>
    </source>
</evidence>
<dbReference type="Gene3D" id="1.10.287.10">
    <property type="entry name" value="S15/NS1, RNA-binding"/>
    <property type="match status" value="1"/>
</dbReference>
<evidence type="ECO:0000256" key="6">
    <source>
        <dbReference type="ARBA" id="ARBA00023274"/>
    </source>
</evidence>
<dbReference type="GO" id="GO:0032543">
    <property type="term" value="P:mitochondrial translation"/>
    <property type="evidence" value="ECO:0007669"/>
    <property type="project" value="TreeGrafter"/>
</dbReference>
<dbReference type="GO" id="GO:0003723">
    <property type="term" value="F:RNA binding"/>
    <property type="evidence" value="ECO:0007669"/>
    <property type="project" value="TreeGrafter"/>
</dbReference>
<evidence type="ECO:0000313" key="11">
    <source>
        <dbReference type="Proteomes" id="UP000036403"/>
    </source>
</evidence>
<dbReference type="SMART" id="SM01387">
    <property type="entry name" value="Ribosomal_S15"/>
    <property type="match status" value="1"/>
</dbReference>
<dbReference type="Pfam" id="PF00312">
    <property type="entry name" value="Ribosomal_S15"/>
    <property type="match status" value="1"/>
</dbReference>
<comment type="similarity">
    <text evidence="2 9">Belongs to the universal ribosomal protein uS15 family.</text>
</comment>
<dbReference type="OrthoDB" id="441444at2759"/>
<dbReference type="PaxDb" id="67767-A0A0J7KL12"/>
<evidence type="ECO:0000256" key="3">
    <source>
        <dbReference type="ARBA" id="ARBA00022946"/>
    </source>
</evidence>
<dbReference type="SUPFAM" id="SSF47060">
    <property type="entry name" value="S15/NS1 RNA-binding domain"/>
    <property type="match status" value="1"/>
</dbReference>
<evidence type="ECO:0000256" key="7">
    <source>
        <dbReference type="ARBA" id="ARBA00035249"/>
    </source>
</evidence>
<dbReference type="PANTHER" id="PTHR46685:SF1">
    <property type="entry name" value="SMALL RIBOSOMAL SUBUNIT PROTEIN US15M"/>
    <property type="match status" value="1"/>
</dbReference>
<reference evidence="10 11" key="1">
    <citation type="submission" date="2015-04" db="EMBL/GenBank/DDBJ databases">
        <title>Lasius niger genome sequencing.</title>
        <authorList>
            <person name="Konorov E.A."/>
            <person name="Nikitin M.A."/>
            <person name="Kirill M.V."/>
            <person name="Chang P."/>
        </authorList>
    </citation>
    <scope>NUCLEOTIDE SEQUENCE [LARGE SCALE GENOMIC DNA]</scope>
    <source>
        <tissue evidence="10">Whole</tissue>
    </source>
</reference>